<dbReference type="PROSITE" id="PS00109">
    <property type="entry name" value="PROTEIN_KINASE_TYR"/>
    <property type="match status" value="1"/>
</dbReference>
<protein>
    <submittedName>
        <fullName evidence="6">Focal adhesion kinase 1-like</fullName>
    </submittedName>
</protein>
<evidence type="ECO:0000313" key="5">
    <source>
        <dbReference type="Proteomes" id="UP000695000"/>
    </source>
</evidence>
<accession>A0ABM1MPI5</accession>
<keyword evidence="5" id="KW-1185">Reference proteome</keyword>
<sequence length="397" mass="46247">MDCLEIERDQVTLCILLGAGQYGQVYKGIYTDCFGTNRIIAVKVEKTEENKEVECNEADALRMLRHDFIINLIGVCNDRCNTSPMLMMEFAEYGELGEYLQINRPFVDTEMLLYYMWQVSSALTYIHSKDYVHRDIAVRNILVMNPRHVKLADFGLARKLENNIYIGKYYKVPIRWMSPESLKLNSFSTASDIWMFGVCVWEMLMYGAKPYNGMSNNEAFDCILRGNLLHTPEFCPEGLEELILNCWNYCPTRRPDSRKIENQLCKIINEHLSSEIDSEDEITQPKPPKMSIKDIANQVIINNRNSKFIEENIFSNYDNTVWLSSPLQNNSTNSSNNYVDQYEYMDIRSNHVLDYSSYDYDSSNYNDNLNSLLAQQLRSSEEDAEWLKQCEQSFSFV</sequence>
<dbReference type="GeneID" id="108562595"/>
<dbReference type="SUPFAM" id="SSF56112">
    <property type="entry name" value="Protein kinase-like (PK-like)"/>
    <property type="match status" value="1"/>
</dbReference>
<dbReference type="CDD" id="cd00192">
    <property type="entry name" value="PTKc"/>
    <property type="match status" value="1"/>
</dbReference>
<dbReference type="PROSITE" id="PS00107">
    <property type="entry name" value="PROTEIN_KINASE_ATP"/>
    <property type="match status" value="1"/>
</dbReference>
<comment type="catalytic activity">
    <reaction evidence="2">
        <text>L-tyrosyl-[protein] + ATP = O-phospho-L-tyrosyl-[protein] + ADP + H(+)</text>
        <dbReference type="Rhea" id="RHEA:10596"/>
        <dbReference type="Rhea" id="RHEA-COMP:10136"/>
        <dbReference type="Rhea" id="RHEA-COMP:20101"/>
        <dbReference type="ChEBI" id="CHEBI:15378"/>
        <dbReference type="ChEBI" id="CHEBI:30616"/>
        <dbReference type="ChEBI" id="CHEBI:46858"/>
        <dbReference type="ChEBI" id="CHEBI:61978"/>
        <dbReference type="ChEBI" id="CHEBI:456216"/>
        <dbReference type="EC" id="2.7.10.1"/>
    </reaction>
</comment>
<evidence type="ECO:0000256" key="2">
    <source>
        <dbReference type="ARBA" id="ARBA00051243"/>
    </source>
</evidence>
<keyword evidence="3" id="KW-0547">Nucleotide-binding</keyword>
<dbReference type="InterPro" id="IPR001245">
    <property type="entry name" value="Ser-Thr/Tyr_kinase_cat_dom"/>
</dbReference>
<dbReference type="InterPro" id="IPR050122">
    <property type="entry name" value="RTK"/>
</dbReference>
<gene>
    <name evidence="6" type="primary">LOC108562595</name>
</gene>
<evidence type="ECO:0000313" key="6">
    <source>
        <dbReference type="RefSeq" id="XP_017776485.1"/>
    </source>
</evidence>
<reference evidence="6" key="1">
    <citation type="submission" date="2025-08" db="UniProtKB">
        <authorList>
            <consortium name="RefSeq"/>
        </authorList>
    </citation>
    <scope>IDENTIFICATION</scope>
    <source>
        <tissue evidence="6">Whole Larva</tissue>
    </source>
</reference>
<dbReference type="InterPro" id="IPR008266">
    <property type="entry name" value="Tyr_kinase_AS"/>
</dbReference>
<feature type="domain" description="Protein kinase" evidence="4">
    <location>
        <begin position="11"/>
        <end position="272"/>
    </location>
</feature>
<dbReference type="RefSeq" id="XP_017776485.1">
    <property type="nucleotide sequence ID" value="XM_017920996.1"/>
</dbReference>
<dbReference type="InterPro" id="IPR020635">
    <property type="entry name" value="Tyr_kinase_cat_dom"/>
</dbReference>
<dbReference type="Gene3D" id="1.10.510.10">
    <property type="entry name" value="Transferase(Phosphotransferase) domain 1"/>
    <property type="match status" value="1"/>
</dbReference>
<feature type="binding site" evidence="3">
    <location>
        <position position="43"/>
    </location>
    <ligand>
        <name>ATP</name>
        <dbReference type="ChEBI" id="CHEBI:30616"/>
    </ligand>
</feature>
<proteinExistence type="predicted"/>
<evidence type="ECO:0000256" key="3">
    <source>
        <dbReference type="PROSITE-ProRule" id="PRU10141"/>
    </source>
</evidence>
<dbReference type="PRINTS" id="PR00109">
    <property type="entry name" value="TYRKINASE"/>
</dbReference>
<dbReference type="Proteomes" id="UP000695000">
    <property type="component" value="Unplaced"/>
</dbReference>
<dbReference type="SMART" id="SM00219">
    <property type="entry name" value="TyrKc"/>
    <property type="match status" value="1"/>
</dbReference>
<comment type="subcellular location">
    <subcellularLocation>
        <location evidence="1">Membrane</location>
        <topology evidence="1">Single-pass membrane protein</topology>
    </subcellularLocation>
</comment>
<dbReference type="InterPro" id="IPR017441">
    <property type="entry name" value="Protein_kinase_ATP_BS"/>
</dbReference>
<dbReference type="PROSITE" id="PS50011">
    <property type="entry name" value="PROTEIN_KINASE_DOM"/>
    <property type="match status" value="1"/>
</dbReference>
<dbReference type="InterPro" id="IPR000719">
    <property type="entry name" value="Prot_kinase_dom"/>
</dbReference>
<dbReference type="Pfam" id="PF07714">
    <property type="entry name" value="PK_Tyr_Ser-Thr"/>
    <property type="match status" value="1"/>
</dbReference>
<organism evidence="5 6">
    <name type="scientific">Nicrophorus vespilloides</name>
    <name type="common">Boreal carrion beetle</name>
    <dbReference type="NCBI Taxonomy" id="110193"/>
    <lineage>
        <taxon>Eukaryota</taxon>
        <taxon>Metazoa</taxon>
        <taxon>Ecdysozoa</taxon>
        <taxon>Arthropoda</taxon>
        <taxon>Hexapoda</taxon>
        <taxon>Insecta</taxon>
        <taxon>Pterygota</taxon>
        <taxon>Neoptera</taxon>
        <taxon>Endopterygota</taxon>
        <taxon>Coleoptera</taxon>
        <taxon>Polyphaga</taxon>
        <taxon>Staphyliniformia</taxon>
        <taxon>Silphidae</taxon>
        <taxon>Nicrophorinae</taxon>
        <taxon>Nicrophorus</taxon>
    </lineage>
</organism>
<dbReference type="PANTHER" id="PTHR24416:SF611">
    <property type="entry name" value="TYROSINE-PROTEIN KINASE TRANSMEMBRANE RECEPTOR ROR"/>
    <property type="match status" value="1"/>
</dbReference>
<keyword evidence="3" id="KW-0067">ATP-binding</keyword>
<evidence type="ECO:0000256" key="1">
    <source>
        <dbReference type="ARBA" id="ARBA00004167"/>
    </source>
</evidence>
<name>A0ABM1MPI5_NICVS</name>
<dbReference type="PANTHER" id="PTHR24416">
    <property type="entry name" value="TYROSINE-PROTEIN KINASE RECEPTOR"/>
    <property type="match status" value="1"/>
</dbReference>
<dbReference type="InterPro" id="IPR011009">
    <property type="entry name" value="Kinase-like_dom_sf"/>
</dbReference>
<evidence type="ECO:0000259" key="4">
    <source>
        <dbReference type="PROSITE" id="PS50011"/>
    </source>
</evidence>